<dbReference type="InterPro" id="IPR036890">
    <property type="entry name" value="HATPase_C_sf"/>
</dbReference>
<gene>
    <name evidence="9" type="ORF">EBB06_08100</name>
</gene>
<dbReference type="SUPFAM" id="SSF47384">
    <property type="entry name" value="Homodimeric domain of signal transducing histidine kinase"/>
    <property type="match status" value="1"/>
</dbReference>
<feature type="transmembrane region" description="Helical" evidence="7">
    <location>
        <begin position="107"/>
        <end position="129"/>
    </location>
</feature>
<dbReference type="PROSITE" id="PS50109">
    <property type="entry name" value="HIS_KIN"/>
    <property type="match status" value="1"/>
</dbReference>
<dbReference type="Gene3D" id="3.30.565.10">
    <property type="entry name" value="Histidine kinase-like ATPase, C-terminal domain"/>
    <property type="match status" value="1"/>
</dbReference>
<dbReference type="Pfam" id="PF02518">
    <property type="entry name" value="HATPase_c"/>
    <property type="match status" value="1"/>
</dbReference>
<dbReference type="Pfam" id="PF00512">
    <property type="entry name" value="HisKA"/>
    <property type="match status" value="1"/>
</dbReference>
<evidence type="ECO:0000256" key="4">
    <source>
        <dbReference type="ARBA" id="ARBA00022679"/>
    </source>
</evidence>
<sequence length="512" mass="55653">MIRLSLPATLSPQRALGFFNAFRAVMLSVIVLMTLTRGYLGQPLADGAAFYGWALAYGVLIALWSVLKRAALADVVQLTLGVGADVVMIVLLMRFNGGVGSGYGMLLLPYLAVASLLASGRYALLYALMASVLLVGAELADTPRPDAGGVLQTAFLVLACFVTSAVTWRLAGHARRSEQLVRSRTAQLKRLDRFNALALQHLREAVLVVDDTGTVRQFNREARRLFPNVERGRMLIELAPFVARWRERGDAPSVVQATVHGRHLTGRLEPLVGTRSRAMALFLRDSADLADEARREKLAALGRLTANLAHEIRNPLSAISHAADLIAESADNEAQRRLTRIVRDNTRRIDRLVEEVLALNRRDRVRSETLPVSAVLAEFIEQFALSQPDAAGKVLTRFHAPGVAVSFDRGHLQQILWNLAANAWRHGSRTAGSVRIDVGQSAGRVALTVRDDGPGVPNAIQPHLFEPFHTSESTGTGLGLYIARELAEANGGALDYLPPGGCFRLTCKVAHA</sequence>
<evidence type="ECO:0000256" key="6">
    <source>
        <dbReference type="ARBA" id="ARBA00023012"/>
    </source>
</evidence>
<keyword evidence="4" id="KW-0808">Transferase</keyword>
<evidence type="ECO:0000313" key="10">
    <source>
        <dbReference type="Proteomes" id="UP000290682"/>
    </source>
</evidence>
<dbReference type="InterPro" id="IPR005467">
    <property type="entry name" value="His_kinase_dom"/>
</dbReference>
<dbReference type="EC" id="2.7.13.3" evidence="2"/>
<dbReference type="PANTHER" id="PTHR43711:SF31">
    <property type="entry name" value="HISTIDINE KINASE"/>
    <property type="match status" value="1"/>
</dbReference>
<organism evidence="9 10">
    <name type="scientific">Crenobacter cavernae</name>
    <dbReference type="NCBI Taxonomy" id="2290923"/>
    <lineage>
        <taxon>Bacteria</taxon>
        <taxon>Pseudomonadati</taxon>
        <taxon>Pseudomonadota</taxon>
        <taxon>Betaproteobacteria</taxon>
        <taxon>Neisseriales</taxon>
        <taxon>Neisseriaceae</taxon>
        <taxon>Crenobacter</taxon>
    </lineage>
</organism>
<comment type="caution">
    <text evidence="9">The sequence shown here is derived from an EMBL/GenBank/DDBJ whole genome shotgun (WGS) entry which is preliminary data.</text>
</comment>
<dbReference type="InterPro" id="IPR050736">
    <property type="entry name" value="Sensor_HK_Regulatory"/>
</dbReference>
<dbReference type="CDD" id="cd00082">
    <property type="entry name" value="HisKA"/>
    <property type="match status" value="1"/>
</dbReference>
<keyword evidence="5 9" id="KW-0418">Kinase</keyword>
<feature type="domain" description="Histidine kinase" evidence="8">
    <location>
        <begin position="307"/>
        <end position="496"/>
    </location>
</feature>
<dbReference type="Pfam" id="PF25323">
    <property type="entry name" value="6TM_PilS"/>
    <property type="match status" value="1"/>
</dbReference>
<dbReference type="SUPFAM" id="SSF55874">
    <property type="entry name" value="ATPase domain of HSP90 chaperone/DNA topoisomerase II/histidine kinase"/>
    <property type="match status" value="1"/>
</dbReference>
<evidence type="ECO:0000313" key="9">
    <source>
        <dbReference type="EMBL" id="RXZ43910.1"/>
    </source>
</evidence>
<dbReference type="InterPro" id="IPR004358">
    <property type="entry name" value="Sig_transdc_His_kin-like_C"/>
</dbReference>
<dbReference type="InterPro" id="IPR003594">
    <property type="entry name" value="HATPase_dom"/>
</dbReference>
<keyword evidence="10" id="KW-1185">Reference proteome</keyword>
<dbReference type="PANTHER" id="PTHR43711">
    <property type="entry name" value="TWO-COMPONENT HISTIDINE KINASE"/>
    <property type="match status" value="1"/>
</dbReference>
<evidence type="ECO:0000256" key="7">
    <source>
        <dbReference type="SAM" id="Phobius"/>
    </source>
</evidence>
<dbReference type="InterPro" id="IPR003661">
    <property type="entry name" value="HisK_dim/P_dom"/>
</dbReference>
<dbReference type="RefSeq" id="WP_129212705.1">
    <property type="nucleotide sequence ID" value="NZ_REGR01000006.1"/>
</dbReference>
<comment type="catalytic activity">
    <reaction evidence="1">
        <text>ATP + protein L-histidine = ADP + protein N-phospho-L-histidine.</text>
        <dbReference type="EC" id="2.7.13.3"/>
    </reaction>
</comment>
<feature type="transmembrane region" description="Helical" evidence="7">
    <location>
        <begin position="78"/>
        <end position="95"/>
    </location>
</feature>
<dbReference type="EMBL" id="REGR01000006">
    <property type="protein sequence ID" value="RXZ43910.1"/>
    <property type="molecule type" value="Genomic_DNA"/>
</dbReference>
<proteinExistence type="predicted"/>
<evidence type="ECO:0000256" key="1">
    <source>
        <dbReference type="ARBA" id="ARBA00000085"/>
    </source>
</evidence>
<dbReference type="Gene3D" id="1.10.287.130">
    <property type="match status" value="1"/>
</dbReference>
<dbReference type="PRINTS" id="PR00344">
    <property type="entry name" value="BCTRLSENSOR"/>
</dbReference>
<dbReference type="SMART" id="SM00388">
    <property type="entry name" value="HisKA"/>
    <property type="match status" value="1"/>
</dbReference>
<evidence type="ECO:0000259" key="8">
    <source>
        <dbReference type="PROSITE" id="PS50109"/>
    </source>
</evidence>
<dbReference type="InterPro" id="IPR036097">
    <property type="entry name" value="HisK_dim/P_sf"/>
</dbReference>
<protein>
    <recommendedName>
        <fullName evidence="2">histidine kinase</fullName>
        <ecNumber evidence="2">2.7.13.3</ecNumber>
    </recommendedName>
</protein>
<reference evidence="9 10" key="1">
    <citation type="submission" date="2018-10" db="EMBL/GenBank/DDBJ databases">
        <title>Draft genome of Fastidiocella sp. strain 375T, a bacterium isolated from a karstic cave dripping water.</title>
        <authorList>
            <person name="Coelho C."/>
            <person name="Verissimo A."/>
            <person name="Tiago I."/>
        </authorList>
    </citation>
    <scope>NUCLEOTIDE SEQUENCE [LARGE SCALE GENOMIC DNA]</scope>
    <source>
        <strain evidence="9 10">CAVE-375</strain>
    </source>
</reference>
<accession>A0ABY0FCZ0</accession>
<evidence type="ECO:0000256" key="3">
    <source>
        <dbReference type="ARBA" id="ARBA00022553"/>
    </source>
</evidence>
<keyword evidence="3" id="KW-0597">Phosphoprotein</keyword>
<name>A0ABY0FCZ0_9NEIS</name>
<keyword evidence="7" id="KW-1133">Transmembrane helix</keyword>
<evidence type="ECO:0000256" key="5">
    <source>
        <dbReference type="ARBA" id="ARBA00022777"/>
    </source>
</evidence>
<feature type="transmembrane region" description="Helical" evidence="7">
    <location>
        <begin position="15"/>
        <end position="36"/>
    </location>
</feature>
<dbReference type="SMART" id="SM00387">
    <property type="entry name" value="HATPase_c"/>
    <property type="match status" value="1"/>
</dbReference>
<keyword evidence="7" id="KW-0472">Membrane</keyword>
<evidence type="ECO:0000256" key="2">
    <source>
        <dbReference type="ARBA" id="ARBA00012438"/>
    </source>
</evidence>
<keyword evidence="7" id="KW-0812">Transmembrane</keyword>
<feature type="transmembrane region" description="Helical" evidence="7">
    <location>
        <begin position="149"/>
        <end position="171"/>
    </location>
</feature>
<feature type="transmembrane region" description="Helical" evidence="7">
    <location>
        <begin position="48"/>
        <end position="66"/>
    </location>
</feature>
<dbReference type="GO" id="GO:0016301">
    <property type="term" value="F:kinase activity"/>
    <property type="evidence" value="ECO:0007669"/>
    <property type="project" value="UniProtKB-KW"/>
</dbReference>
<keyword evidence="6" id="KW-0902">Two-component regulatory system</keyword>
<dbReference type="Proteomes" id="UP000290682">
    <property type="component" value="Unassembled WGS sequence"/>
</dbReference>